<proteinExistence type="predicted"/>
<name>A0A103ZUE1_BURCE</name>
<dbReference type="Proteomes" id="UP000069001">
    <property type="component" value="Unassembled WGS sequence"/>
</dbReference>
<feature type="non-terminal residue" evidence="1">
    <location>
        <position position="182"/>
    </location>
</feature>
<accession>A0A103ZUE1</accession>
<evidence type="ECO:0000313" key="1">
    <source>
        <dbReference type="EMBL" id="KVK86307.1"/>
    </source>
</evidence>
<organism evidence="1 2">
    <name type="scientific">Burkholderia cepacia</name>
    <name type="common">Pseudomonas cepacia</name>
    <dbReference type="NCBI Taxonomy" id="292"/>
    <lineage>
        <taxon>Bacteria</taxon>
        <taxon>Pseudomonadati</taxon>
        <taxon>Pseudomonadota</taxon>
        <taxon>Betaproteobacteria</taxon>
        <taxon>Burkholderiales</taxon>
        <taxon>Burkholderiaceae</taxon>
        <taxon>Burkholderia</taxon>
        <taxon>Burkholderia cepacia complex</taxon>
    </lineage>
</organism>
<protein>
    <submittedName>
        <fullName evidence="1">Uncharacterized protein</fullName>
    </submittedName>
</protein>
<comment type="caution">
    <text evidence="1">The sequence shown here is derived from an EMBL/GenBank/DDBJ whole genome shotgun (WGS) entry which is preliminary data.</text>
</comment>
<dbReference type="EMBL" id="LOYH01000027">
    <property type="protein sequence ID" value="KVK86307.1"/>
    <property type="molecule type" value="Genomic_DNA"/>
</dbReference>
<evidence type="ECO:0000313" key="2">
    <source>
        <dbReference type="Proteomes" id="UP000069001"/>
    </source>
</evidence>
<sequence length="182" mass="19689">MKVVMLFLQCQPVLHRLLPKCQGLMMELEPFIRRIAQAHREHDVGDRVLSFDALQPTPALVEVLARPLAGHLDHAVAQALAHFARLRFSVGANQPTTMLGSGVDDRGDALRRFAGAGQGRDGMLRWGAGLDQVEQLHRVAAAVAVSVVVDKGPALPVGKVGVAVDLRACTIEVDEGRRARVE</sequence>
<dbReference type="AlphaFoldDB" id="A0A103ZUE1"/>
<gene>
    <name evidence="1" type="ORF">WS90_08585</name>
</gene>
<reference evidence="1 2" key="1">
    <citation type="submission" date="2015-11" db="EMBL/GenBank/DDBJ databases">
        <title>Expanding the genomic diversity of Burkholderia species for the development of highly accurate diagnostics.</title>
        <authorList>
            <person name="Sahl J."/>
            <person name="Keim P."/>
            <person name="Wagner D."/>
        </authorList>
    </citation>
    <scope>NUCLEOTIDE SEQUENCE [LARGE SCALE GENOMIC DNA]</scope>
    <source>
        <strain evidence="1 2">MSMB1302</strain>
    </source>
</reference>